<organism evidence="1 2">
    <name type="scientific">Neogemmobacter tilapiae</name>
    <dbReference type="NCBI Taxonomy" id="875041"/>
    <lineage>
        <taxon>Bacteria</taxon>
        <taxon>Pseudomonadati</taxon>
        <taxon>Pseudomonadota</taxon>
        <taxon>Alphaproteobacteria</taxon>
        <taxon>Rhodobacterales</taxon>
        <taxon>Paracoccaceae</taxon>
        <taxon>Neogemmobacter</taxon>
    </lineage>
</organism>
<dbReference type="RefSeq" id="WP_189411372.1">
    <property type="nucleotide sequence ID" value="NZ_BMYJ01000005.1"/>
</dbReference>
<name>A0A918TQR4_9RHOB</name>
<accession>A0A918TQR4</accession>
<comment type="caution">
    <text evidence="1">The sequence shown here is derived from an EMBL/GenBank/DDBJ whole genome shotgun (WGS) entry which is preliminary data.</text>
</comment>
<reference evidence="1" key="2">
    <citation type="submission" date="2020-09" db="EMBL/GenBank/DDBJ databases">
        <authorList>
            <person name="Sun Q."/>
            <person name="Kim S."/>
        </authorList>
    </citation>
    <scope>NUCLEOTIDE SEQUENCE</scope>
    <source>
        <strain evidence="1">KCTC 23310</strain>
    </source>
</reference>
<dbReference type="SUPFAM" id="SSF110849">
    <property type="entry name" value="ParB/Sulfiredoxin"/>
    <property type="match status" value="1"/>
</dbReference>
<gene>
    <name evidence="1" type="ORF">GCM10007315_18490</name>
</gene>
<evidence type="ECO:0000313" key="1">
    <source>
        <dbReference type="EMBL" id="GHC55696.1"/>
    </source>
</evidence>
<keyword evidence="2" id="KW-1185">Reference proteome</keyword>
<dbReference type="EMBL" id="BMYJ01000005">
    <property type="protein sequence ID" value="GHC55696.1"/>
    <property type="molecule type" value="Genomic_DNA"/>
</dbReference>
<evidence type="ECO:0000313" key="2">
    <source>
        <dbReference type="Proteomes" id="UP000638981"/>
    </source>
</evidence>
<proteinExistence type="predicted"/>
<reference evidence="1" key="1">
    <citation type="journal article" date="2014" name="Int. J. Syst. Evol. Microbiol.">
        <title>Complete genome sequence of Corynebacterium casei LMG S-19264T (=DSM 44701T), isolated from a smear-ripened cheese.</title>
        <authorList>
            <consortium name="US DOE Joint Genome Institute (JGI-PGF)"/>
            <person name="Walter F."/>
            <person name="Albersmeier A."/>
            <person name="Kalinowski J."/>
            <person name="Ruckert C."/>
        </authorList>
    </citation>
    <scope>NUCLEOTIDE SEQUENCE</scope>
    <source>
        <strain evidence="1">KCTC 23310</strain>
    </source>
</reference>
<sequence length="280" mass="31274">MLHLPLAAIDPYALPRDRTHLDPTLLSHLQSDIAQNGLRLPIEVWPLSTPRPPFTHGLISGFRRLTALSNLAHLHQDPNPTAPCLILAPQSLPHALALMIAENEVRAQISPWEKGRILANTLAEALFPNLDAAIDALHPLANSPARTRLRHLALVATELDGLLHDPQTYSLRQLTRLSHALRPDFLPLILTALTEHDDTTADTQWARLLPILDEAESALRDPTPFQARKGRPRRLLTCRPKLTVRREKTTTGWCLHFTGADAKSMLMDRVMDEIERLVGV</sequence>
<dbReference type="InterPro" id="IPR036086">
    <property type="entry name" value="ParB/Sulfiredoxin_sf"/>
</dbReference>
<dbReference type="AlphaFoldDB" id="A0A918TQR4"/>
<protein>
    <submittedName>
        <fullName evidence="1">Chromosome partitioning protein ParB</fullName>
    </submittedName>
</protein>
<dbReference type="Proteomes" id="UP000638981">
    <property type="component" value="Unassembled WGS sequence"/>
</dbReference>